<evidence type="ECO:0000313" key="2">
    <source>
        <dbReference type="Proteomes" id="UP000009168"/>
    </source>
</evidence>
<dbReference type="RefSeq" id="XP_001019802.2">
    <property type="nucleotide sequence ID" value="XM_001019802.2"/>
</dbReference>
<accession>I7MFA6</accession>
<sequence length="159" mass="18853">MTERYWQRYRNAYYADPLNSDPFWVNVKNDVNRKRNPKHHLELYSICRSPNPYINQIKSSPNITHDTVAELICRDKACELQYCMSLQLVAAENRRRKIDLQGCESQQKIMNSCITQELQRIQSVEQKLRERTLGIENMDQKPIFITTKKNSQETMLIEA</sequence>
<dbReference type="GeneID" id="7839950"/>
<dbReference type="OrthoDB" id="309786at2759"/>
<name>I7MFA6_TETTS</name>
<organism evidence="1 2">
    <name type="scientific">Tetrahymena thermophila (strain SB210)</name>
    <dbReference type="NCBI Taxonomy" id="312017"/>
    <lineage>
        <taxon>Eukaryota</taxon>
        <taxon>Sar</taxon>
        <taxon>Alveolata</taxon>
        <taxon>Ciliophora</taxon>
        <taxon>Intramacronucleata</taxon>
        <taxon>Oligohymenophorea</taxon>
        <taxon>Hymenostomatida</taxon>
        <taxon>Tetrahymenina</taxon>
        <taxon>Tetrahymenidae</taxon>
        <taxon>Tetrahymena</taxon>
    </lineage>
</organism>
<protein>
    <submittedName>
        <fullName evidence="1">Uncharacterized protein</fullName>
    </submittedName>
</protein>
<proteinExistence type="predicted"/>
<dbReference type="eggNOG" id="ENOG502SQX1">
    <property type="taxonomic scope" value="Eukaryota"/>
</dbReference>
<evidence type="ECO:0000313" key="1">
    <source>
        <dbReference type="EMBL" id="EAR99557.2"/>
    </source>
</evidence>
<dbReference type="KEGG" id="tet:TTHERM_00138200"/>
<dbReference type="InParanoid" id="I7MFA6"/>
<gene>
    <name evidence="1" type="ORF">TTHERM_00138200</name>
</gene>
<dbReference type="EMBL" id="GG662639">
    <property type="protein sequence ID" value="EAR99557.2"/>
    <property type="molecule type" value="Genomic_DNA"/>
</dbReference>
<dbReference type="Proteomes" id="UP000009168">
    <property type="component" value="Unassembled WGS sequence"/>
</dbReference>
<dbReference type="AlphaFoldDB" id="I7MFA6"/>
<reference evidence="2" key="1">
    <citation type="journal article" date="2006" name="PLoS Biol.">
        <title>Macronuclear genome sequence of the ciliate Tetrahymena thermophila, a model eukaryote.</title>
        <authorList>
            <person name="Eisen J.A."/>
            <person name="Coyne R.S."/>
            <person name="Wu M."/>
            <person name="Wu D."/>
            <person name="Thiagarajan M."/>
            <person name="Wortman J.R."/>
            <person name="Badger J.H."/>
            <person name="Ren Q."/>
            <person name="Amedeo P."/>
            <person name="Jones K.M."/>
            <person name="Tallon L.J."/>
            <person name="Delcher A.L."/>
            <person name="Salzberg S.L."/>
            <person name="Silva J.C."/>
            <person name="Haas B.J."/>
            <person name="Majoros W.H."/>
            <person name="Farzad M."/>
            <person name="Carlton J.M."/>
            <person name="Smith R.K. Jr."/>
            <person name="Garg J."/>
            <person name="Pearlman R.E."/>
            <person name="Karrer K.M."/>
            <person name="Sun L."/>
            <person name="Manning G."/>
            <person name="Elde N.C."/>
            <person name="Turkewitz A.P."/>
            <person name="Asai D.J."/>
            <person name="Wilkes D.E."/>
            <person name="Wang Y."/>
            <person name="Cai H."/>
            <person name="Collins K."/>
            <person name="Stewart B.A."/>
            <person name="Lee S.R."/>
            <person name="Wilamowska K."/>
            <person name="Weinberg Z."/>
            <person name="Ruzzo W.L."/>
            <person name="Wloga D."/>
            <person name="Gaertig J."/>
            <person name="Frankel J."/>
            <person name="Tsao C.-C."/>
            <person name="Gorovsky M.A."/>
            <person name="Keeling P.J."/>
            <person name="Waller R.F."/>
            <person name="Patron N.J."/>
            <person name="Cherry J.M."/>
            <person name="Stover N.A."/>
            <person name="Krieger C.J."/>
            <person name="del Toro C."/>
            <person name="Ryder H.F."/>
            <person name="Williamson S.C."/>
            <person name="Barbeau R.A."/>
            <person name="Hamilton E.P."/>
            <person name="Orias E."/>
        </authorList>
    </citation>
    <scope>NUCLEOTIDE SEQUENCE [LARGE SCALE GENOMIC DNA]</scope>
    <source>
        <strain evidence="2">SB210</strain>
    </source>
</reference>
<keyword evidence="2" id="KW-1185">Reference proteome</keyword>